<organism evidence="2 3">
    <name type="scientific">Cercophora newfieldiana</name>
    <dbReference type="NCBI Taxonomy" id="92897"/>
    <lineage>
        <taxon>Eukaryota</taxon>
        <taxon>Fungi</taxon>
        <taxon>Dikarya</taxon>
        <taxon>Ascomycota</taxon>
        <taxon>Pezizomycotina</taxon>
        <taxon>Sordariomycetes</taxon>
        <taxon>Sordariomycetidae</taxon>
        <taxon>Sordariales</taxon>
        <taxon>Lasiosphaeriaceae</taxon>
        <taxon>Cercophora</taxon>
    </lineage>
</organism>
<feature type="compositionally biased region" description="Polar residues" evidence="1">
    <location>
        <begin position="1"/>
        <end position="20"/>
    </location>
</feature>
<sequence>MAPSLALTNSATYTTPSSRSRFAGTQIPPPNQLKATARSSDPKKHRNTTQSLLDNKQGVTGRWARYTDLKLSSRDSRPGFPPRLTYLTHSQSHLTLTLTLVPWGPPIRAKQPHFYSLSARRGKTRRARRVSVSGMRFRSRRDPDGSVQYHPSSPYPSFVGEYHHHHKLCHSGRWELKSGGTGCLKADTASSCLSLVVCQPRGAITGLWYLENTSFSSERQSEYPYYREHTMVAVTQQARNLNQARNRLTPLRHPAHQVELQQRKLQHRIESQH</sequence>
<name>A0AA40D0A7_9PEZI</name>
<feature type="compositionally biased region" description="Polar residues" evidence="1">
    <location>
        <begin position="48"/>
        <end position="57"/>
    </location>
</feature>
<proteinExistence type="predicted"/>
<feature type="region of interest" description="Disordered" evidence="1">
    <location>
        <begin position="1"/>
        <end position="57"/>
    </location>
</feature>
<accession>A0AA40D0A7</accession>
<evidence type="ECO:0000313" key="3">
    <source>
        <dbReference type="Proteomes" id="UP001174936"/>
    </source>
</evidence>
<comment type="caution">
    <text evidence="2">The sequence shown here is derived from an EMBL/GenBank/DDBJ whole genome shotgun (WGS) entry which is preliminary data.</text>
</comment>
<evidence type="ECO:0000256" key="1">
    <source>
        <dbReference type="SAM" id="MobiDB-lite"/>
    </source>
</evidence>
<keyword evidence="3" id="KW-1185">Reference proteome</keyword>
<dbReference type="AlphaFoldDB" id="A0AA40D0A7"/>
<reference evidence="2" key="1">
    <citation type="submission" date="2023-06" db="EMBL/GenBank/DDBJ databases">
        <title>Genome-scale phylogeny and comparative genomics of the fungal order Sordariales.</title>
        <authorList>
            <consortium name="Lawrence Berkeley National Laboratory"/>
            <person name="Hensen N."/>
            <person name="Bonometti L."/>
            <person name="Westerberg I."/>
            <person name="Brannstrom I.O."/>
            <person name="Guillou S."/>
            <person name="Cros-Aarteil S."/>
            <person name="Calhoun S."/>
            <person name="Haridas S."/>
            <person name="Kuo A."/>
            <person name="Mondo S."/>
            <person name="Pangilinan J."/>
            <person name="Riley R."/>
            <person name="Labutti K."/>
            <person name="Andreopoulos B."/>
            <person name="Lipzen A."/>
            <person name="Chen C."/>
            <person name="Yanf M."/>
            <person name="Daum C."/>
            <person name="Ng V."/>
            <person name="Clum A."/>
            <person name="Steindorff A."/>
            <person name="Ohm R."/>
            <person name="Martin F."/>
            <person name="Silar P."/>
            <person name="Natvig D."/>
            <person name="Lalanne C."/>
            <person name="Gautier V."/>
            <person name="Ament-Velasquez S.L."/>
            <person name="Kruys A."/>
            <person name="Hutchinson M.I."/>
            <person name="Powell A.J."/>
            <person name="Barry K."/>
            <person name="Miller A.N."/>
            <person name="Grigoriev I.V."/>
            <person name="Debuchy R."/>
            <person name="Gladieux P."/>
            <person name="Thoren M.H."/>
            <person name="Johannesson H."/>
        </authorList>
    </citation>
    <scope>NUCLEOTIDE SEQUENCE</scope>
    <source>
        <strain evidence="2">SMH2532-1</strain>
    </source>
</reference>
<gene>
    <name evidence="2" type="ORF">B0T16DRAFT_50573</name>
</gene>
<protein>
    <submittedName>
        <fullName evidence="2">Uncharacterized protein</fullName>
    </submittedName>
</protein>
<dbReference type="EMBL" id="JAULSV010000001">
    <property type="protein sequence ID" value="KAK0657022.1"/>
    <property type="molecule type" value="Genomic_DNA"/>
</dbReference>
<dbReference type="Proteomes" id="UP001174936">
    <property type="component" value="Unassembled WGS sequence"/>
</dbReference>
<evidence type="ECO:0000313" key="2">
    <source>
        <dbReference type="EMBL" id="KAK0657022.1"/>
    </source>
</evidence>